<feature type="domain" description="RING-type" evidence="3">
    <location>
        <begin position="138"/>
        <end position="183"/>
    </location>
</feature>
<dbReference type="InterPro" id="IPR051266">
    <property type="entry name" value="CLCR"/>
</dbReference>
<keyword evidence="1" id="KW-0862">Zinc</keyword>
<dbReference type="Gramene" id="Manes.12G120700.1.v8.1">
    <property type="protein sequence ID" value="Manes.12G120700.1.v8.1.CDS"/>
    <property type="gene ID" value="Manes.12G120700.v8.1"/>
</dbReference>
<dbReference type="InterPro" id="IPR036465">
    <property type="entry name" value="vWFA_dom_sf"/>
</dbReference>
<dbReference type="InterPro" id="IPR002035">
    <property type="entry name" value="VWF_A"/>
</dbReference>
<dbReference type="Pfam" id="PF13639">
    <property type="entry name" value="zf-RING_2"/>
    <property type="match status" value="1"/>
</dbReference>
<dbReference type="Pfam" id="PF25243">
    <property type="entry name" value="WAV3_C"/>
    <property type="match status" value="1"/>
</dbReference>
<dbReference type="Proteomes" id="UP000091857">
    <property type="component" value="Chromosome 12"/>
</dbReference>
<dbReference type="SMART" id="SM00327">
    <property type="entry name" value="VWA"/>
    <property type="match status" value="1"/>
</dbReference>
<feature type="compositionally biased region" description="Polar residues" evidence="2">
    <location>
        <begin position="32"/>
        <end position="49"/>
    </location>
</feature>
<evidence type="ECO:0000259" key="3">
    <source>
        <dbReference type="PROSITE" id="PS50089"/>
    </source>
</evidence>
<dbReference type="Gene3D" id="3.40.50.410">
    <property type="entry name" value="von Willebrand factor, type A domain"/>
    <property type="match status" value="1"/>
</dbReference>
<dbReference type="CDD" id="cd23114">
    <property type="entry name" value="RING-H2_WAVH2"/>
    <property type="match status" value="1"/>
</dbReference>
<organism evidence="5 6">
    <name type="scientific">Manihot esculenta</name>
    <name type="common">Cassava</name>
    <name type="synonym">Jatropha manihot</name>
    <dbReference type="NCBI Taxonomy" id="3983"/>
    <lineage>
        <taxon>Eukaryota</taxon>
        <taxon>Viridiplantae</taxon>
        <taxon>Streptophyta</taxon>
        <taxon>Embryophyta</taxon>
        <taxon>Tracheophyta</taxon>
        <taxon>Spermatophyta</taxon>
        <taxon>Magnoliopsida</taxon>
        <taxon>eudicotyledons</taxon>
        <taxon>Gunneridae</taxon>
        <taxon>Pentapetalae</taxon>
        <taxon>rosids</taxon>
        <taxon>fabids</taxon>
        <taxon>Malpighiales</taxon>
        <taxon>Euphorbiaceae</taxon>
        <taxon>Crotonoideae</taxon>
        <taxon>Manihoteae</taxon>
        <taxon>Manihot</taxon>
    </lineage>
</organism>
<dbReference type="PROSITE" id="PS50234">
    <property type="entry name" value="VWFA"/>
    <property type="match status" value="1"/>
</dbReference>
<dbReference type="SUPFAM" id="SSF53300">
    <property type="entry name" value="vWA-like"/>
    <property type="match status" value="1"/>
</dbReference>
<dbReference type="InterPro" id="IPR001841">
    <property type="entry name" value="Znf_RING"/>
</dbReference>
<protein>
    <recommendedName>
        <fullName evidence="7">RING-type domain-containing protein</fullName>
    </recommendedName>
</protein>
<dbReference type="AlphaFoldDB" id="A0A2C9UXU4"/>
<comment type="caution">
    <text evidence="5">The sequence shown here is derived from an EMBL/GenBank/DDBJ whole genome shotgun (WGS) entry which is preliminary data.</text>
</comment>
<sequence length="714" mass="78864">MVTGWRRAFCTSIPKERETTVFTEKQQQQQQRSKNNTATTAPSTHSPRISSKFGFFSNPSTPRLKSQSVSSPSLRCRTTTATTPTSSVPNSPKFQCKTATTKKCISPRLFNSSNPSSPNSPSSFSLLKASLRLSRSRCGICLQSVKSAQGAAIFTAECSHVFHFPCVAAHVKKQKLLTCPVCRATWKELPLLSVHHKPEIKKADEKLKELSKIRNLRIYNDDEPLMSPSPGSLFNPIPELEENDVEDDDENATQEFQGFLVNPTPVKVSNPFKVNAKSVEVSLLPESALLTVGKSSQTQVVILKVKAPPSPAARRPPIDLVTVLDVSEMMRGVNSQMMKRVMRRLISSLNSTDRLSIVAFSATSKRLLPLRRMTVEGRRSARRIVDALGSTGQGMSANDALKKATKVIEDRRVKNPIASIIIISNGQDDRSYVNSVAQKRSSRIVSSTRFSHMEIPVHSISLGSISACKNSPTEDALAKYASGLLSVVVQDLKLQIGFISGSHPAEISAVYSLTGRPSAFGPGSVRLGDLHAEEERELLVELKVPAASNGSQHILSVQSSFKDPLSQEPILSKEKALLMPRPQTVRSSVPNIQWLKDLHITTRAIAESQRLMDHKDLSGAYHLLSSARALMMQSSDGSTIDHLRSLEAELAEVHRRRQQLVESQRQRIQQSEEKPEPITPTSAWRAAERLAKLAIMRKHMNRVSDLHGFENARF</sequence>
<feature type="compositionally biased region" description="Polar residues" evidence="2">
    <location>
        <begin position="57"/>
        <end position="77"/>
    </location>
</feature>
<keyword evidence="6" id="KW-1185">Reference proteome</keyword>
<evidence type="ECO:0008006" key="7">
    <source>
        <dbReference type="Google" id="ProtNLM"/>
    </source>
</evidence>
<feature type="region of interest" description="Disordered" evidence="2">
    <location>
        <begin position="663"/>
        <end position="683"/>
    </location>
</feature>
<accession>A0A2C9UXU4</accession>
<dbReference type="EMBL" id="CM004398">
    <property type="protein sequence ID" value="OAY35676.1"/>
    <property type="molecule type" value="Genomic_DNA"/>
</dbReference>
<evidence type="ECO:0000313" key="5">
    <source>
        <dbReference type="EMBL" id="OAY35676.1"/>
    </source>
</evidence>
<dbReference type="GO" id="GO:0008270">
    <property type="term" value="F:zinc ion binding"/>
    <property type="evidence" value="ECO:0007669"/>
    <property type="project" value="UniProtKB-KW"/>
</dbReference>
<proteinExistence type="predicted"/>
<feature type="domain" description="VWFA" evidence="4">
    <location>
        <begin position="319"/>
        <end position="510"/>
    </location>
</feature>
<feature type="region of interest" description="Disordered" evidence="2">
    <location>
        <begin position="16"/>
        <end position="94"/>
    </location>
</feature>
<dbReference type="OrthoDB" id="687730at2759"/>
<evidence type="ECO:0000259" key="4">
    <source>
        <dbReference type="PROSITE" id="PS50234"/>
    </source>
</evidence>
<evidence type="ECO:0000313" key="6">
    <source>
        <dbReference type="Proteomes" id="UP000091857"/>
    </source>
</evidence>
<dbReference type="Pfam" id="PF13519">
    <property type="entry name" value="VWA_2"/>
    <property type="match status" value="1"/>
</dbReference>
<dbReference type="Gene3D" id="3.30.40.10">
    <property type="entry name" value="Zinc/RING finger domain, C3HC4 (zinc finger)"/>
    <property type="match status" value="1"/>
</dbReference>
<reference evidence="6" key="1">
    <citation type="journal article" date="2016" name="Nat. Biotechnol.">
        <title>Sequencing wild and cultivated cassava and related species reveals extensive interspecific hybridization and genetic diversity.</title>
        <authorList>
            <person name="Bredeson J.V."/>
            <person name="Lyons J.B."/>
            <person name="Prochnik S.E."/>
            <person name="Wu G.A."/>
            <person name="Ha C.M."/>
            <person name="Edsinger-Gonzales E."/>
            <person name="Grimwood J."/>
            <person name="Schmutz J."/>
            <person name="Rabbi I.Y."/>
            <person name="Egesi C."/>
            <person name="Nauluvula P."/>
            <person name="Lebot V."/>
            <person name="Ndunguru J."/>
            <person name="Mkamilo G."/>
            <person name="Bart R.S."/>
            <person name="Setter T.L."/>
            <person name="Gleadow R.M."/>
            <person name="Kulakow P."/>
            <person name="Ferguson M.E."/>
            <person name="Rounsley S."/>
            <person name="Rokhsar D.S."/>
        </authorList>
    </citation>
    <scope>NUCLEOTIDE SEQUENCE [LARGE SCALE GENOMIC DNA]</scope>
    <source>
        <strain evidence="6">cv. AM560-2</strain>
    </source>
</reference>
<dbReference type="InterPro" id="IPR057427">
    <property type="entry name" value="WAV3_C"/>
</dbReference>
<dbReference type="SUPFAM" id="SSF57850">
    <property type="entry name" value="RING/U-box"/>
    <property type="match status" value="1"/>
</dbReference>
<dbReference type="PANTHER" id="PTHR10579:SF59">
    <property type="entry name" value="E3 UBIQUITIN-PROTEIN LIGASE EDA40-RELATED"/>
    <property type="match status" value="1"/>
</dbReference>
<dbReference type="InterPro" id="IPR013083">
    <property type="entry name" value="Znf_RING/FYVE/PHD"/>
</dbReference>
<keyword evidence="1" id="KW-0479">Metal-binding</keyword>
<dbReference type="STRING" id="3983.A0A2C9UXU4"/>
<gene>
    <name evidence="5" type="ORF">MANES_12G120700v8</name>
</gene>
<name>A0A2C9UXU4_MANES</name>
<evidence type="ECO:0000256" key="1">
    <source>
        <dbReference type="PROSITE-ProRule" id="PRU00175"/>
    </source>
</evidence>
<evidence type="ECO:0000256" key="2">
    <source>
        <dbReference type="SAM" id="MobiDB-lite"/>
    </source>
</evidence>
<dbReference type="PROSITE" id="PS50089">
    <property type="entry name" value="ZF_RING_2"/>
    <property type="match status" value="1"/>
</dbReference>
<keyword evidence="1" id="KW-0863">Zinc-finger</keyword>
<feature type="compositionally biased region" description="Low complexity" evidence="2">
    <location>
        <begin position="78"/>
        <end position="92"/>
    </location>
</feature>
<dbReference type="SMART" id="SM00184">
    <property type="entry name" value="RING"/>
    <property type="match status" value="1"/>
</dbReference>
<dbReference type="PANTHER" id="PTHR10579">
    <property type="entry name" value="CALCIUM-ACTIVATED CHLORIDE CHANNEL REGULATOR"/>
    <property type="match status" value="1"/>
</dbReference>